<feature type="compositionally biased region" description="Low complexity" evidence="1">
    <location>
        <begin position="324"/>
        <end position="340"/>
    </location>
</feature>
<feature type="compositionally biased region" description="Basic and acidic residues" evidence="1">
    <location>
        <begin position="178"/>
        <end position="197"/>
    </location>
</feature>
<evidence type="ECO:0000313" key="2">
    <source>
        <dbReference type="EMBL" id="MBO3734244.1"/>
    </source>
</evidence>
<reference evidence="2 3" key="1">
    <citation type="submission" date="2021-03" db="EMBL/GenBank/DDBJ databases">
        <title>Glycomyces sp. nov., a novel actinomycete isolated from soil.</title>
        <authorList>
            <person name="Yang X."/>
            <person name="Xu X."/>
        </authorList>
    </citation>
    <scope>NUCLEOTIDE SEQUENCE [LARGE SCALE GENOMIC DNA]</scope>
    <source>
        <strain evidence="2 3">NEAU-S30</strain>
    </source>
</reference>
<dbReference type="Proteomes" id="UP000681341">
    <property type="component" value="Unassembled WGS sequence"/>
</dbReference>
<feature type="region of interest" description="Disordered" evidence="1">
    <location>
        <begin position="178"/>
        <end position="388"/>
    </location>
</feature>
<feature type="compositionally biased region" description="Gly residues" evidence="1">
    <location>
        <begin position="286"/>
        <end position="323"/>
    </location>
</feature>
<feature type="compositionally biased region" description="Acidic residues" evidence="1">
    <location>
        <begin position="205"/>
        <end position="231"/>
    </location>
</feature>
<evidence type="ECO:0000256" key="1">
    <source>
        <dbReference type="SAM" id="MobiDB-lite"/>
    </source>
</evidence>
<gene>
    <name evidence="2" type="ORF">J5V16_15560</name>
</gene>
<sequence>MPSYQDALSAHPSEFLTYASEMTAAATDLATQQTDYGAKVAEINSHWRDRANDAFNGEVGNVNAHLTQVIGEVTATAGSLAGTAGQMLLECTGLKAADAALKAVGFDIQPAPLVTLGPAQRTAIAMAGPFGPILEAALQAQAAAGTMGLQTLTSLINAADATAGAALSQAADLLKPLDDKSTGGKDMEQLKAADDHSSSGTAGANEEEASEEEEEKQEEEEEKQEEQAEEAQQDRQQEQTQPQGEQPAMPEHPSGMEDMAQSEVPEMDNPWDASELEDPDDLAGGLASGGGLGGGGMGGGAGGLGSGLPGGGAPTGGGMGTGTMLGAPVGTPAAAATGAKPAGGGMMGAGGGRGAGGNQDNEVERESFLTEDPEDDVWGIAKDEETYS</sequence>
<organism evidence="2 3">
    <name type="scientific">Glycomyces niveus</name>
    <dbReference type="NCBI Taxonomy" id="2820287"/>
    <lineage>
        <taxon>Bacteria</taxon>
        <taxon>Bacillati</taxon>
        <taxon>Actinomycetota</taxon>
        <taxon>Actinomycetes</taxon>
        <taxon>Glycomycetales</taxon>
        <taxon>Glycomycetaceae</taxon>
        <taxon>Glycomyces</taxon>
    </lineage>
</organism>
<dbReference type="EMBL" id="JAGFNP010000008">
    <property type="protein sequence ID" value="MBO3734244.1"/>
    <property type="molecule type" value="Genomic_DNA"/>
</dbReference>
<evidence type="ECO:0008006" key="4">
    <source>
        <dbReference type="Google" id="ProtNLM"/>
    </source>
</evidence>
<accession>A0ABS3U643</accession>
<evidence type="ECO:0000313" key="3">
    <source>
        <dbReference type="Proteomes" id="UP000681341"/>
    </source>
</evidence>
<feature type="compositionally biased region" description="Gly residues" evidence="1">
    <location>
        <begin position="341"/>
        <end position="357"/>
    </location>
</feature>
<comment type="caution">
    <text evidence="2">The sequence shown here is derived from an EMBL/GenBank/DDBJ whole genome shotgun (WGS) entry which is preliminary data.</text>
</comment>
<dbReference type="RefSeq" id="WP_208497351.1">
    <property type="nucleotide sequence ID" value="NZ_JAGFNP010000008.1"/>
</dbReference>
<protein>
    <recommendedName>
        <fullName evidence="4">WXG100 family type VII secretion target</fullName>
    </recommendedName>
</protein>
<dbReference type="Gene3D" id="1.10.287.1060">
    <property type="entry name" value="ESAT-6-like"/>
    <property type="match status" value="1"/>
</dbReference>
<proteinExistence type="predicted"/>
<name>A0ABS3U643_9ACTN</name>
<keyword evidence="3" id="KW-1185">Reference proteome</keyword>